<dbReference type="Proteomes" id="UP000007797">
    <property type="component" value="Unassembled WGS sequence"/>
</dbReference>
<sequence>MDLLSTTWLAEFLAIPSSIPQNHVMHEMTLIELIVLTHISSYHTYYDLPFIIAVNQTSKYNSKTNTLLFIRSKVSKQWFEWISSWVSSNMVAKSAVCFTAGSVSVRSQIIPPPIIEYVIHTDLGKTTCLYNGRLPRQFFYLYPFWFTLPMDVPDYIPFQIIPKPSSIPPITVWKAIKHFKLYDISHLIKAFDSTPSSSSYSSQLIQATHAFIVSLDTFDLSFPLRGGECVEIFENTLLLQVFVERATTGKQPVRFQNIVDLDTVTRLLSIPEISPFFQPHSIVLSFEPNMPKTKWEDLQFIMSKSTVTKIIIEYQTKEDAIAFSNLIHNVLSQNNNNDNNNNNNNRGSPFASVTKITFIFFKTSEKISSWLTPSIFPSLQSIVIKKDGCSLKDLVRQINRFPNPLLSFEIGNGQGCLRDIHVKSLTLGSGQFDLSKNTFVDRLVINNIDQSKHTLISPNLKELVMPNCSFNLLNQLLKPNPMYDNQDLAITITPQIDTDLFNLLIELKTPKKNNFDWIQHRQGIRELNFLGDGLDEKATTMILDQLYRRHLNNIKPIELITGINIVDSQIAPNLSTIYRASRHTLQSIYVQNTIQKQILFYLLDSKERSINLKSKLRLNLVSKLWFEWVGEWVSSNVTATSVGSRVVEGMNSLPSPLIEYVIHTCLGKTYLKDCKLSSGQFLSLYPYRTNRRGPLGTDCRPFGYIPPTPPPRSIPPMTVWKTVKHFTFLDLFDLNRVYCSNLFLEIEATRSFIESLETVDVYSTLQDTVDAFNRSLFMPALVERVAKGKQPVRLHNIMDIGSTASYLSKPEISPLFQPHSIIISFEPNMPDTKWEDLRFIMSRLTVSKIKVDFTTTTGISSRYETLFQNVIESYNNNNKNNNNSNNRGTTLKNSPFSSVTSIEFVELKTSEKISSWLTPSIFPSLQSLVVKDGYNLADLVRIVNQFPNPLVSFQSGDKGYQYSLEDIHAKSLTIGDYYSFDFSKSTYIDTLVINYTRQPKSTLLLPPNLRVLHISNCYCDQLNKLMNANHNQDLIVRIAPRTDEKSRVPKRADFDWIQQKQGIREVTFLGGDGLDEKSTIMILRQLYLRHLNNIKPIELVTGLNIVDSQITPILSNIYHASRHTLQLKY</sequence>
<name>F4PPL7_CACFS</name>
<dbReference type="RefSeq" id="XP_004360181.1">
    <property type="nucleotide sequence ID" value="XM_004360124.1"/>
</dbReference>
<gene>
    <name evidence="1" type="ORF">DFA_04448</name>
</gene>
<reference evidence="2" key="1">
    <citation type="journal article" date="2011" name="Genome Res.">
        <title>Phylogeny-wide analysis of social amoeba genomes highlights ancient origins for complex intercellular communication.</title>
        <authorList>
            <person name="Heidel A.J."/>
            <person name="Lawal H.M."/>
            <person name="Felder M."/>
            <person name="Schilde C."/>
            <person name="Helps N.R."/>
            <person name="Tunggal B."/>
            <person name="Rivero F."/>
            <person name="John U."/>
            <person name="Schleicher M."/>
            <person name="Eichinger L."/>
            <person name="Platzer M."/>
            <person name="Noegel A.A."/>
            <person name="Schaap P."/>
            <person name="Gloeckner G."/>
        </authorList>
    </citation>
    <scope>NUCLEOTIDE SEQUENCE [LARGE SCALE GENOMIC DNA]</scope>
    <source>
        <strain evidence="2">SH3</strain>
    </source>
</reference>
<dbReference type="EMBL" id="GL883009">
    <property type="protein sequence ID" value="EGG22330.1"/>
    <property type="molecule type" value="Genomic_DNA"/>
</dbReference>
<keyword evidence="2" id="KW-1185">Reference proteome</keyword>
<protein>
    <submittedName>
        <fullName evidence="1">Uncharacterized protein</fullName>
    </submittedName>
</protein>
<evidence type="ECO:0000313" key="2">
    <source>
        <dbReference type="Proteomes" id="UP000007797"/>
    </source>
</evidence>
<dbReference type="InterPro" id="IPR053019">
    <property type="entry name" value="GATA_zinc_finger"/>
</dbReference>
<dbReference type="PANTHER" id="PTHR23353:SF23">
    <property type="entry name" value="PROTEIN HAIRLESS"/>
    <property type="match status" value="1"/>
</dbReference>
<accession>F4PPL7</accession>
<proteinExistence type="predicted"/>
<dbReference type="KEGG" id="dfa:DFA_04448"/>
<organism evidence="1 2">
    <name type="scientific">Cavenderia fasciculata</name>
    <name type="common">Slime mold</name>
    <name type="synonym">Dictyostelium fasciculatum</name>
    <dbReference type="NCBI Taxonomy" id="261658"/>
    <lineage>
        <taxon>Eukaryota</taxon>
        <taxon>Amoebozoa</taxon>
        <taxon>Evosea</taxon>
        <taxon>Eumycetozoa</taxon>
        <taxon>Dictyostelia</taxon>
        <taxon>Acytosteliales</taxon>
        <taxon>Cavenderiaceae</taxon>
        <taxon>Cavenderia</taxon>
    </lineage>
</organism>
<dbReference type="GeneID" id="14874277"/>
<dbReference type="PANTHER" id="PTHR23353">
    <property type="entry name" value="RAB-GAP/TBC-RELATED"/>
    <property type="match status" value="1"/>
</dbReference>
<evidence type="ECO:0000313" key="1">
    <source>
        <dbReference type="EMBL" id="EGG22330.1"/>
    </source>
</evidence>
<dbReference type="AlphaFoldDB" id="F4PPL7"/>